<dbReference type="Pfam" id="PF19296">
    <property type="entry name" value="RelA_AH_RIS"/>
    <property type="match status" value="1"/>
</dbReference>
<dbReference type="InterPro" id="IPR033655">
    <property type="entry name" value="TGS_RelA/SpoT"/>
</dbReference>
<feature type="domain" description="TGS" evidence="4">
    <location>
        <begin position="392"/>
        <end position="453"/>
    </location>
</feature>
<organism evidence="5 6">
    <name type="scientific">Eikenella longinqua</name>
    <dbReference type="NCBI Taxonomy" id="1795827"/>
    <lineage>
        <taxon>Bacteria</taxon>
        <taxon>Pseudomonadati</taxon>
        <taxon>Pseudomonadota</taxon>
        <taxon>Betaproteobacteria</taxon>
        <taxon>Neisseriales</taxon>
        <taxon>Neisseriaceae</taxon>
        <taxon>Eikenella</taxon>
    </lineage>
</organism>
<dbReference type="OrthoDB" id="9805041at2"/>
<accession>A0A1A9RTU4</accession>
<feature type="domain" description="ACT" evidence="2">
    <location>
        <begin position="637"/>
        <end position="713"/>
    </location>
</feature>
<feature type="domain" description="HD" evidence="3">
    <location>
        <begin position="53"/>
        <end position="152"/>
    </location>
</feature>
<evidence type="ECO:0000256" key="1">
    <source>
        <dbReference type="RuleBase" id="RU003847"/>
    </source>
</evidence>
<sequence>MNEVYHLIIERSRQALLRAAGYLKTEDQALLNRACDFGIRAHQNQFRNSGVPYITHPMAVAQQLAEWHIDAQGLCAGVLHDVLEDTGTSKEELAAEFGQAIADMVDGLSKLEKLEYDSQAEHQAESFRKLIMAMTKDIRVIIVKLSDRLHNMRTLDAKKPDSRRRIARETLEIYAQLANRIGLNHAYRELQDLSFKYLLPNRYTVLERAREASRRNRRDVVGKVLSAFSQRLVSANIEAKIRGKEKNLYSIYKKMQDKKLHFSEVMDIYGFRVIVNNIPACYAALGALHSLYKPKPGHIKDYIAIPKANGYQSLHTTLVGPFGLPIEVQIRTREMDKVAEEGVASHLLYKNAENDPAAQRTHQWLQNILDFQAQGDNAIEFLEHVKVDLFPREVYVFTPKGKILVLPEGATPVDFAYAVHTDIGHRCIAARVNNTMVPLRTRLRTGDSVEIITSNIARPNPAWLNFVISGRARSAIRNKLKHIDRGDAVRLGEQLLQRALTGLLPQDLLLSEDLKQSYLDDLSRKNTSFEDILYDVGMGRLAPVSVAMHIAELAGKQPNSSSVKIAPISVGSSDSGRIQLAPCCRPIPGDSIKALLVKDHGLIIHRDTCPNTLKAPPEQQLDANWEGIEQKKHYPTSITVSAKRAHGLLAAMAQAVSGHGADIESVDTLSSAKENGDGFIEFRFDLQVADHTQLRQIIHALYTIPQVRKVQRH</sequence>
<dbReference type="CDD" id="cd01668">
    <property type="entry name" value="TGS_RSH"/>
    <property type="match status" value="1"/>
</dbReference>
<dbReference type="Pfam" id="PF13291">
    <property type="entry name" value="ACT_4"/>
    <property type="match status" value="1"/>
</dbReference>
<dbReference type="PROSITE" id="PS51831">
    <property type="entry name" value="HD"/>
    <property type="match status" value="1"/>
</dbReference>
<dbReference type="InterPro" id="IPR012675">
    <property type="entry name" value="Beta-grasp_dom_sf"/>
</dbReference>
<dbReference type="Gene3D" id="1.10.3210.10">
    <property type="entry name" value="Hypothetical protein af1432"/>
    <property type="match status" value="1"/>
</dbReference>
<dbReference type="GO" id="GO:0015969">
    <property type="term" value="P:guanosine tetraphosphate metabolic process"/>
    <property type="evidence" value="ECO:0007669"/>
    <property type="project" value="InterPro"/>
</dbReference>
<dbReference type="Proteomes" id="UP000077885">
    <property type="component" value="Unassembled WGS sequence"/>
</dbReference>
<evidence type="ECO:0000313" key="5">
    <source>
        <dbReference type="EMBL" id="OAM26184.1"/>
    </source>
</evidence>
<gene>
    <name evidence="5" type="ORF">A7P95_10275</name>
</gene>
<dbReference type="FunFam" id="3.10.20.30:FF:000002">
    <property type="entry name" value="GTP pyrophosphokinase (RelA/SpoT)"/>
    <property type="match status" value="1"/>
</dbReference>
<dbReference type="Gene3D" id="3.30.70.260">
    <property type="match status" value="1"/>
</dbReference>
<dbReference type="GO" id="GO:0015949">
    <property type="term" value="P:nucleobase-containing small molecule interconversion"/>
    <property type="evidence" value="ECO:0007669"/>
    <property type="project" value="UniProtKB-ARBA"/>
</dbReference>
<keyword evidence="5" id="KW-0378">Hydrolase</keyword>
<comment type="function">
    <text evidence="1">In eubacteria ppGpp (guanosine 3'-diphosphate 5'-diphosphate) is a mediator of the stringent response that coordinates a variety of cellular activities in response to changes in nutritional abundance.</text>
</comment>
<dbReference type="SUPFAM" id="SSF109604">
    <property type="entry name" value="HD-domain/PDEase-like"/>
    <property type="match status" value="1"/>
</dbReference>
<dbReference type="SUPFAM" id="SSF81271">
    <property type="entry name" value="TGS-like"/>
    <property type="match status" value="1"/>
</dbReference>
<evidence type="ECO:0000259" key="3">
    <source>
        <dbReference type="PROSITE" id="PS51831"/>
    </source>
</evidence>
<dbReference type="PROSITE" id="PS51880">
    <property type="entry name" value="TGS"/>
    <property type="match status" value="1"/>
</dbReference>
<dbReference type="CDD" id="cd05399">
    <property type="entry name" value="NT_Rel-Spo_like"/>
    <property type="match status" value="1"/>
</dbReference>
<dbReference type="FunFam" id="3.30.460.10:FF:000001">
    <property type="entry name" value="GTP pyrophosphokinase RelA"/>
    <property type="match status" value="1"/>
</dbReference>
<proteinExistence type="inferred from homology"/>
<dbReference type="InterPro" id="IPR002912">
    <property type="entry name" value="ACT_dom"/>
</dbReference>
<protein>
    <submittedName>
        <fullName evidence="5">Guanosine-3',5'-bis(Diphosphate) 3'-pyrophosphohydrolase</fullName>
    </submittedName>
</protein>
<dbReference type="PROSITE" id="PS51671">
    <property type="entry name" value="ACT"/>
    <property type="match status" value="1"/>
</dbReference>
<dbReference type="Pfam" id="PF13328">
    <property type="entry name" value="HD_4"/>
    <property type="match status" value="1"/>
</dbReference>
<dbReference type="Gene3D" id="3.30.460.10">
    <property type="entry name" value="Beta Polymerase, domain 2"/>
    <property type="match status" value="1"/>
</dbReference>
<evidence type="ECO:0000313" key="6">
    <source>
        <dbReference type="Proteomes" id="UP000077885"/>
    </source>
</evidence>
<dbReference type="InterPro" id="IPR012676">
    <property type="entry name" value="TGS-like"/>
</dbReference>
<dbReference type="SMART" id="SM00954">
    <property type="entry name" value="RelA_SpoT"/>
    <property type="match status" value="1"/>
</dbReference>
<dbReference type="InterPro" id="IPR006674">
    <property type="entry name" value="HD_domain"/>
</dbReference>
<dbReference type="InterPro" id="IPR045600">
    <property type="entry name" value="RelA/SpoT_AH_RIS"/>
</dbReference>
<dbReference type="InterPro" id="IPR043519">
    <property type="entry name" value="NT_sf"/>
</dbReference>
<dbReference type="PANTHER" id="PTHR21262">
    <property type="entry name" value="GUANOSINE-3',5'-BIS DIPHOSPHATE 3'-PYROPHOSPHOHYDROLASE"/>
    <property type="match status" value="1"/>
</dbReference>
<evidence type="ECO:0000259" key="2">
    <source>
        <dbReference type="PROSITE" id="PS51671"/>
    </source>
</evidence>
<dbReference type="GO" id="GO:0008728">
    <property type="term" value="F:GTP diphosphokinase activity"/>
    <property type="evidence" value="ECO:0007669"/>
    <property type="project" value="TreeGrafter"/>
</dbReference>
<dbReference type="EMBL" id="LXSL01000032">
    <property type="protein sequence ID" value="OAM26184.1"/>
    <property type="molecule type" value="Genomic_DNA"/>
</dbReference>
<dbReference type="PANTHER" id="PTHR21262:SF36">
    <property type="entry name" value="BIFUNCTIONAL (P)PPGPP SYNTHASE_HYDROLASE SPOT"/>
    <property type="match status" value="1"/>
</dbReference>
<dbReference type="InterPro" id="IPR045865">
    <property type="entry name" value="ACT-like_dom_sf"/>
</dbReference>
<dbReference type="FunFam" id="1.10.3210.10:FF:000001">
    <property type="entry name" value="GTP pyrophosphokinase RelA"/>
    <property type="match status" value="1"/>
</dbReference>
<dbReference type="GO" id="GO:0042594">
    <property type="term" value="P:response to starvation"/>
    <property type="evidence" value="ECO:0007669"/>
    <property type="project" value="TreeGrafter"/>
</dbReference>
<dbReference type="GO" id="GO:0005886">
    <property type="term" value="C:plasma membrane"/>
    <property type="evidence" value="ECO:0007669"/>
    <property type="project" value="TreeGrafter"/>
</dbReference>
<dbReference type="Pfam" id="PF04607">
    <property type="entry name" value="RelA_SpoT"/>
    <property type="match status" value="1"/>
</dbReference>
<dbReference type="SMART" id="SM00471">
    <property type="entry name" value="HDc"/>
    <property type="match status" value="1"/>
</dbReference>
<dbReference type="GO" id="GO:0008893">
    <property type="term" value="F:guanosine-3',5'-bis(diphosphate) 3'-diphosphatase activity"/>
    <property type="evidence" value="ECO:0007669"/>
    <property type="project" value="TreeGrafter"/>
</dbReference>
<dbReference type="InterPro" id="IPR004095">
    <property type="entry name" value="TGS"/>
</dbReference>
<name>A0A1A9RTU4_9NEIS</name>
<dbReference type="Pfam" id="PF02824">
    <property type="entry name" value="TGS"/>
    <property type="match status" value="1"/>
</dbReference>
<dbReference type="Gene3D" id="3.10.20.30">
    <property type="match status" value="1"/>
</dbReference>
<dbReference type="STRING" id="1795827.A7P95_10275"/>
<keyword evidence="6" id="KW-1185">Reference proteome</keyword>
<dbReference type="CDD" id="cd00077">
    <property type="entry name" value="HDc"/>
    <property type="match status" value="1"/>
</dbReference>
<dbReference type="AlphaFoldDB" id="A0A1A9RTU4"/>
<evidence type="ECO:0000259" key="4">
    <source>
        <dbReference type="PROSITE" id="PS51880"/>
    </source>
</evidence>
<dbReference type="InterPro" id="IPR003607">
    <property type="entry name" value="HD/PDEase_dom"/>
</dbReference>
<dbReference type="InterPro" id="IPR004811">
    <property type="entry name" value="RelA/Spo_fam"/>
</dbReference>
<comment type="similarity">
    <text evidence="1">Belongs to the relA/spoT family.</text>
</comment>
<dbReference type="SUPFAM" id="SSF55021">
    <property type="entry name" value="ACT-like"/>
    <property type="match status" value="1"/>
</dbReference>
<dbReference type="SUPFAM" id="SSF81301">
    <property type="entry name" value="Nucleotidyltransferase"/>
    <property type="match status" value="1"/>
</dbReference>
<reference evidence="6" key="1">
    <citation type="submission" date="2016-05" db="EMBL/GenBank/DDBJ databases">
        <title>Draft genome of Corynebacterium afermentans subsp. afermentans LCDC 88199T.</title>
        <authorList>
            <person name="Bernier A.-M."/>
            <person name="Bernard K."/>
        </authorList>
    </citation>
    <scope>NUCLEOTIDE SEQUENCE [LARGE SCALE GENOMIC DNA]</scope>
    <source>
        <strain evidence="6">NML02-A-017</strain>
    </source>
</reference>
<dbReference type="NCBIfam" id="TIGR00691">
    <property type="entry name" value="spoT_relA"/>
    <property type="match status" value="1"/>
</dbReference>
<dbReference type="InterPro" id="IPR007685">
    <property type="entry name" value="RelA_SpoT"/>
</dbReference>
<comment type="caution">
    <text evidence="5">The sequence shown here is derived from an EMBL/GenBank/DDBJ whole genome shotgun (WGS) entry which is preliminary data.</text>
</comment>